<evidence type="ECO:0000256" key="7">
    <source>
        <dbReference type="ARBA" id="ARBA00022848"/>
    </source>
</evidence>
<keyword evidence="8" id="KW-0249">Electron transport</keyword>
<evidence type="ECO:0000256" key="5">
    <source>
        <dbReference type="ARBA" id="ARBA00022723"/>
    </source>
</evidence>
<dbReference type="PROSITE" id="PS50255">
    <property type="entry name" value="CYTOCHROME_B5_2"/>
    <property type="match status" value="1"/>
</dbReference>
<accession>A0A0Q9X0E6</accession>
<comment type="subcellular location">
    <subcellularLocation>
        <location evidence="1">Endoplasmic reticulum membrane</location>
        <topology evidence="1">Single-pass membrane protein</topology>
        <orientation evidence="1">Cytoplasmic side</orientation>
    </subcellularLocation>
    <subcellularLocation>
        <location evidence="11">Microsome membrane</location>
        <topology evidence="11">Single-pass membrane protein</topology>
        <orientation evidence="11">Cytoplasmic side</orientation>
    </subcellularLocation>
</comment>
<dbReference type="GO" id="GO:0046872">
    <property type="term" value="F:metal ion binding"/>
    <property type="evidence" value="ECO:0007669"/>
    <property type="project" value="UniProtKB-KW"/>
</dbReference>
<evidence type="ECO:0000256" key="9">
    <source>
        <dbReference type="ARBA" id="ARBA00023004"/>
    </source>
</evidence>
<keyword evidence="2" id="KW-0813">Transport</keyword>
<keyword evidence="10" id="KW-0472">Membrane</keyword>
<keyword evidence="6" id="KW-0256">Endoplasmic reticulum</keyword>
<keyword evidence="4" id="KW-0812">Transmembrane</keyword>
<evidence type="ECO:0000256" key="13">
    <source>
        <dbReference type="ARBA" id="ARBA00039806"/>
    </source>
</evidence>
<dbReference type="Proteomes" id="UP000007798">
    <property type="component" value="Unassembled WGS sequence"/>
</dbReference>
<evidence type="ECO:0000256" key="10">
    <source>
        <dbReference type="ARBA" id="ARBA00023136"/>
    </source>
</evidence>
<dbReference type="Gene3D" id="3.10.120.10">
    <property type="entry name" value="Cytochrome b5-like heme/steroid binding domain"/>
    <property type="match status" value="1"/>
</dbReference>
<keyword evidence="3" id="KW-0349">Heme</keyword>
<dbReference type="FunFam" id="3.10.120.10:FF:000002">
    <property type="entry name" value="Cytochrome b5 type B"/>
    <property type="match status" value="1"/>
</dbReference>
<dbReference type="InterPro" id="IPR050668">
    <property type="entry name" value="Cytochrome_b5"/>
</dbReference>
<dbReference type="EMBL" id="CH963851">
    <property type="protein sequence ID" value="KRF98187.1"/>
    <property type="molecule type" value="Genomic_DNA"/>
</dbReference>
<evidence type="ECO:0000256" key="8">
    <source>
        <dbReference type="ARBA" id="ARBA00022982"/>
    </source>
</evidence>
<evidence type="ECO:0000256" key="11">
    <source>
        <dbReference type="ARBA" id="ARBA00037877"/>
    </source>
</evidence>
<gene>
    <name evidence="15" type="primary">Dwil\GK19965</name>
    <name evidence="15" type="ORF">Dwil_GK19965</name>
</gene>
<evidence type="ECO:0000256" key="3">
    <source>
        <dbReference type="ARBA" id="ARBA00022617"/>
    </source>
</evidence>
<evidence type="ECO:0000256" key="4">
    <source>
        <dbReference type="ARBA" id="ARBA00022692"/>
    </source>
</evidence>
<evidence type="ECO:0000256" key="1">
    <source>
        <dbReference type="ARBA" id="ARBA00004131"/>
    </source>
</evidence>
<evidence type="ECO:0000256" key="12">
    <source>
        <dbReference type="ARBA" id="ARBA00038168"/>
    </source>
</evidence>
<keyword evidence="9" id="KW-0408">Iron</keyword>
<dbReference type="PANTHER" id="PTHR19359">
    <property type="entry name" value="CYTOCHROME B5"/>
    <property type="match status" value="1"/>
</dbReference>
<dbReference type="SMART" id="SM01117">
    <property type="entry name" value="Cyt-b5"/>
    <property type="match status" value="1"/>
</dbReference>
<dbReference type="GO" id="GO:0005789">
    <property type="term" value="C:endoplasmic reticulum membrane"/>
    <property type="evidence" value="ECO:0007669"/>
    <property type="project" value="UniProtKB-SubCell"/>
</dbReference>
<feature type="domain" description="Cytochrome b5 heme-binding" evidence="14">
    <location>
        <begin position="3"/>
        <end position="79"/>
    </location>
</feature>
<evidence type="ECO:0000313" key="15">
    <source>
        <dbReference type="EMBL" id="KRF98187.1"/>
    </source>
</evidence>
<keyword evidence="7" id="KW-0492">Microsome</keyword>
<comment type="similarity">
    <text evidence="12">Belongs to the cytochrome b5 family.</text>
</comment>
<reference evidence="15 16" key="1">
    <citation type="journal article" date="2007" name="Nature">
        <title>Evolution of genes and genomes on the Drosophila phylogeny.</title>
        <authorList>
            <consortium name="Drosophila 12 Genomes Consortium"/>
            <person name="Clark A.G."/>
            <person name="Eisen M.B."/>
            <person name="Smith D.R."/>
            <person name="Bergman C.M."/>
            <person name="Oliver B."/>
            <person name="Markow T.A."/>
            <person name="Kaufman T.C."/>
            <person name="Kellis M."/>
            <person name="Gelbart W."/>
            <person name="Iyer V.N."/>
            <person name="Pollard D.A."/>
            <person name="Sackton T.B."/>
            <person name="Larracuente A.M."/>
            <person name="Singh N.D."/>
            <person name="Abad J.P."/>
            <person name="Abt D.N."/>
            <person name="Adryan B."/>
            <person name="Aguade M."/>
            <person name="Akashi H."/>
            <person name="Anderson W.W."/>
            <person name="Aquadro C.F."/>
            <person name="Ardell D.H."/>
            <person name="Arguello R."/>
            <person name="Artieri C.G."/>
            <person name="Barbash D.A."/>
            <person name="Barker D."/>
            <person name="Barsanti P."/>
            <person name="Batterham P."/>
            <person name="Batzoglou S."/>
            <person name="Begun D."/>
            <person name="Bhutkar A."/>
            <person name="Blanco E."/>
            <person name="Bosak S.A."/>
            <person name="Bradley R.K."/>
            <person name="Brand A.D."/>
            <person name="Brent M.R."/>
            <person name="Brooks A.N."/>
            <person name="Brown R.H."/>
            <person name="Butlin R.K."/>
            <person name="Caggese C."/>
            <person name="Calvi B.R."/>
            <person name="Bernardo de Carvalho A."/>
            <person name="Caspi A."/>
            <person name="Castrezana S."/>
            <person name="Celniker S.E."/>
            <person name="Chang J.L."/>
            <person name="Chapple C."/>
            <person name="Chatterji S."/>
            <person name="Chinwalla A."/>
            <person name="Civetta A."/>
            <person name="Clifton S.W."/>
            <person name="Comeron J.M."/>
            <person name="Costello J.C."/>
            <person name="Coyne J.A."/>
            <person name="Daub J."/>
            <person name="David R.G."/>
            <person name="Delcher A.L."/>
            <person name="Delehaunty K."/>
            <person name="Do C.B."/>
            <person name="Ebling H."/>
            <person name="Edwards K."/>
            <person name="Eickbush T."/>
            <person name="Evans J.D."/>
            <person name="Filipski A."/>
            <person name="Findeiss S."/>
            <person name="Freyhult E."/>
            <person name="Fulton L."/>
            <person name="Fulton R."/>
            <person name="Garcia A.C."/>
            <person name="Gardiner A."/>
            <person name="Garfield D.A."/>
            <person name="Garvin B.E."/>
            <person name="Gibson G."/>
            <person name="Gilbert D."/>
            <person name="Gnerre S."/>
            <person name="Godfrey J."/>
            <person name="Good R."/>
            <person name="Gotea V."/>
            <person name="Gravely B."/>
            <person name="Greenberg A.J."/>
            <person name="Griffiths-Jones S."/>
            <person name="Gross S."/>
            <person name="Guigo R."/>
            <person name="Gustafson E.A."/>
            <person name="Haerty W."/>
            <person name="Hahn M.W."/>
            <person name="Halligan D.L."/>
            <person name="Halpern A.L."/>
            <person name="Halter G.M."/>
            <person name="Han M.V."/>
            <person name="Heger A."/>
            <person name="Hillier L."/>
            <person name="Hinrichs A.S."/>
            <person name="Holmes I."/>
            <person name="Hoskins R.A."/>
            <person name="Hubisz M.J."/>
            <person name="Hultmark D."/>
            <person name="Huntley M.A."/>
            <person name="Jaffe D.B."/>
            <person name="Jagadeeshan S."/>
            <person name="Jeck W.R."/>
            <person name="Johnson J."/>
            <person name="Jones C.D."/>
            <person name="Jordan W.C."/>
            <person name="Karpen G.H."/>
            <person name="Kataoka E."/>
            <person name="Keightley P.D."/>
            <person name="Kheradpour P."/>
            <person name="Kirkness E.F."/>
            <person name="Koerich L.B."/>
            <person name="Kristiansen K."/>
            <person name="Kudrna D."/>
            <person name="Kulathinal R.J."/>
            <person name="Kumar S."/>
            <person name="Kwok R."/>
            <person name="Lander E."/>
            <person name="Langley C.H."/>
            <person name="Lapoint R."/>
            <person name="Lazzaro B.P."/>
            <person name="Lee S.J."/>
            <person name="Levesque L."/>
            <person name="Li R."/>
            <person name="Lin C.F."/>
            <person name="Lin M.F."/>
            <person name="Lindblad-Toh K."/>
            <person name="Llopart A."/>
            <person name="Long M."/>
            <person name="Low L."/>
            <person name="Lozovsky E."/>
            <person name="Lu J."/>
            <person name="Luo M."/>
            <person name="Machado C.A."/>
            <person name="Makalowski W."/>
            <person name="Marzo M."/>
            <person name="Matsuda M."/>
            <person name="Matzkin L."/>
            <person name="McAllister B."/>
            <person name="McBride C.S."/>
            <person name="McKernan B."/>
            <person name="McKernan K."/>
            <person name="Mendez-Lago M."/>
            <person name="Minx P."/>
            <person name="Mollenhauer M.U."/>
            <person name="Montooth K."/>
            <person name="Mount S.M."/>
            <person name="Mu X."/>
            <person name="Myers E."/>
            <person name="Negre B."/>
            <person name="Newfeld S."/>
            <person name="Nielsen R."/>
            <person name="Noor M.A."/>
            <person name="O'Grady P."/>
            <person name="Pachter L."/>
            <person name="Papaceit M."/>
            <person name="Parisi M.J."/>
            <person name="Parisi M."/>
            <person name="Parts L."/>
            <person name="Pedersen J.S."/>
            <person name="Pesole G."/>
            <person name="Phillippy A.M."/>
            <person name="Ponting C.P."/>
            <person name="Pop M."/>
            <person name="Porcelli D."/>
            <person name="Powell J.R."/>
            <person name="Prohaska S."/>
            <person name="Pruitt K."/>
            <person name="Puig M."/>
            <person name="Quesneville H."/>
            <person name="Ram K.R."/>
            <person name="Rand D."/>
            <person name="Rasmussen M.D."/>
            <person name="Reed L.K."/>
            <person name="Reenan R."/>
            <person name="Reily A."/>
            <person name="Remington K.A."/>
            <person name="Rieger T.T."/>
            <person name="Ritchie M.G."/>
            <person name="Robin C."/>
            <person name="Rogers Y.H."/>
            <person name="Rohde C."/>
            <person name="Rozas J."/>
            <person name="Rubenfield M.J."/>
            <person name="Ruiz A."/>
            <person name="Russo S."/>
            <person name="Salzberg S.L."/>
            <person name="Sanchez-Gracia A."/>
            <person name="Saranga D.J."/>
            <person name="Sato H."/>
            <person name="Schaeffer S.W."/>
            <person name="Schatz M.C."/>
            <person name="Schlenke T."/>
            <person name="Schwartz R."/>
            <person name="Segarra C."/>
            <person name="Singh R.S."/>
            <person name="Sirot L."/>
            <person name="Sirota M."/>
            <person name="Sisneros N.B."/>
            <person name="Smith C.D."/>
            <person name="Smith T.F."/>
            <person name="Spieth J."/>
            <person name="Stage D.E."/>
            <person name="Stark A."/>
            <person name="Stephan W."/>
            <person name="Strausberg R.L."/>
            <person name="Strempel S."/>
            <person name="Sturgill D."/>
            <person name="Sutton G."/>
            <person name="Sutton G.G."/>
            <person name="Tao W."/>
            <person name="Teichmann S."/>
            <person name="Tobari Y.N."/>
            <person name="Tomimura Y."/>
            <person name="Tsolas J.M."/>
            <person name="Valente V.L."/>
            <person name="Venter E."/>
            <person name="Venter J.C."/>
            <person name="Vicario S."/>
            <person name="Vieira F.G."/>
            <person name="Vilella A.J."/>
            <person name="Villasante A."/>
            <person name="Walenz B."/>
            <person name="Wang J."/>
            <person name="Wasserman M."/>
            <person name="Watts T."/>
            <person name="Wilson D."/>
            <person name="Wilson R.K."/>
            <person name="Wing R.A."/>
            <person name="Wolfner M.F."/>
            <person name="Wong A."/>
            <person name="Wong G.K."/>
            <person name="Wu C.I."/>
            <person name="Wu G."/>
            <person name="Yamamoto D."/>
            <person name="Yang H.P."/>
            <person name="Yang S.P."/>
            <person name="Yorke J.A."/>
            <person name="Yoshida K."/>
            <person name="Zdobnov E."/>
            <person name="Zhang P."/>
            <person name="Zhang Y."/>
            <person name="Zimin A.V."/>
            <person name="Baldwin J."/>
            <person name="Abdouelleil A."/>
            <person name="Abdulkadir J."/>
            <person name="Abebe A."/>
            <person name="Abera B."/>
            <person name="Abreu J."/>
            <person name="Acer S.C."/>
            <person name="Aftuck L."/>
            <person name="Alexander A."/>
            <person name="An P."/>
            <person name="Anderson E."/>
            <person name="Anderson S."/>
            <person name="Arachi H."/>
            <person name="Azer M."/>
            <person name="Bachantsang P."/>
            <person name="Barry A."/>
            <person name="Bayul T."/>
            <person name="Berlin A."/>
            <person name="Bessette D."/>
            <person name="Bloom T."/>
            <person name="Blye J."/>
            <person name="Boguslavskiy L."/>
            <person name="Bonnet C."/>
            <person name="Boukhgalter B."/>
            <person name="Bourzgui I."/>
            <person name="Brown A."/>
            <person name="Cahill P."/>
            <person name="Channer S."/>
            <person name="Cheshatsang Y."/>
            <person name="Chuda L."/>
            <person name="Citroen M."/>
            <person name="Collymore A."/>
            <person name="Cooke P."/>
            <person name="Costello M."/>
            <person name="D'Aco K."/>
            <person name="Daza R."/>
            <person name="De Haan G."/>
            <person name="DeGray S."/>
            <person name="DeMaso C."/>
            <person name="Dhargay N."/>
            <person name="Dooley K."/>
            <person name="Dooley E."/>
            <person name="Doricent M."/>
            <person name="Dorje P."/>
            <person name="Dorjee K."/>
            <person name="Dupes A."/>
            <person name="Elong R."/>
            <person name="Falk J."/>
            <person name="Farina A."/>
            <person name="Faro S."/>
            <person name="Ferguson D."/>
            <person name="Fisher S."/>
            <person name="Foley C.D."/>
            <person name="Franke A."/>
            <person name="Friedrich D."/>
            <person name="Gadbois L."/>
            <person name="Gearin G."/>
            <person name="Gearin C.R."/>
            <person name="Giannoukos G."/>
            <person name="Goode T."/>
            <person name="Graham J."/>
            <person name="Grandbois E."/>
            <person name="Grewal S."/>
            <person name="Gyaltsen K."/>
            <person name="Hafez N."/>
            <person name="Hagos B."/>
            <person name="Hall J."/>
            <person name="Henson C."/>
            <person name="Hollinger A."/>
            <person name="Honan T."/>
            <person name="Huard M.D."/>
            <person name="Hughes L."/>
            <person name="Hurhula B."/>
            <person name="Husby M.E."/>
            <person name="Kamat A."/>
            <person name="Kanga B."/>
            <person name="Kashin S."/>
            <person name="Khazanovich D."/>
            <person name="Kisner P."/>
            <person name="Lance K."/>
            <person name="Lara M."/>
            <person name="Lee W."/>
            <person name="Lennon N."/>
            <person name="Letendre F."/>
            <person name="LeVine R."/>
            <person name="Lipovsky A."/>
            <person name="Liu X."/>
            <person name="Liu J."/>
            <person name="Liu S."/>
            <person name="Lokyitsang T."/>
            <person name="Lokyitsang Y."/>
            <person name="Lubonja R."/>
            <person name="Lui A."/>
            <person name="MacDonald P."/>
            <person name="Magnisalis V."/>
            <person name="Maru K."/>
            <person name="Matthews C."/>
            <person name="McCusker W."/>
            <person name="McDonough S."/>
            <person name="Mehta T."/>
            <person name="Meldrim J."/>
            <person name="Meneus L."/>
            <person name="Mihai O."/>
            <person name="Mihalev A."/>
            <person name="Mihova T."/>
            <person name="Mittelman R."/>
            <person name="Mlenga V."/>
            <person name="Montmayeur A."/>
            <person name="Mulrain L."/>
            <person name="Navidi A."/>
            <person name="Naylor J."/>
            <person name="Negash T."/>
            <person name="Nguyen T."/>
            <person name="Nguyen N."/>
            <person name="Nicol R."/>
            <person name="Norbu C."/>
            <person name="Norbu N."/>
            <person name="Novod N."/>
            <person name="O'Neill B."/>
            <person name="Osman S."/>
            <person name="Markiewicz E."/>
            <person name="Oyono O.L."/>
            <person name="Patti C."/>
            <person name="Phunkhang P."/>
            <person name="Pierre F."/>
            <person name="Priest M."/>
            <person name="Raghuraman S."/>
            <person name="Rege F."/>
            <person name="Reyes R."/>
            <person name="Rise C."/>
            <person name="Rogov P."/>
            <person name="Ross K."/>
            <person name="Ryan E."/>
            <person name="Settipalli S."/>
            <person name="Shea T."/>
            <person name="Sherpa N."/>
            <person name="Shi L."/>
            <person name="Shih D."/>
            <person name="Sparrow T."/>
            <person name="Spaulding J."/>
            <person name="Stalker J."/>
            <person name="Stange-Thomann N."/>
            <person name="Stavropoulos S."/>
            <person name="Stone C."/>
            <person name="Strader C."/>
            <person name="Tesfaye S."/>
            <person name="Thomson T."/>
            <person name="Thoulutsang Y."/>
            <person name="Thoulutsang D."/>
            <person name="Topham K."/>
            <person name="Topping I."/>
            <person name="Tsamla T."/>
            <person name="Vassiliev H."/>
            <person name="Vo A."/>
            <person name="Wangchuk T."/>
            <person name="Wangdi T."/>
            <person name="Weiand M."/>
            <person name="Wilkinson J."/>
            <person name="Wilson A."/>
            <person name="Yadav S."/>
            <person name="Young G."/>
            <person name="Yu Q."/>
            <person name="Zembek L."/>
            <person name="Zhong D."/>
            <person name="Zimmer A."/>
            <person name="Zwirko Z."/>
            <person name="Jaffe D.B."/>
            <person name="Alvarez P."/>
            <person name="Brockman W."/>
            <person name="Butler J."/>
            <person name="Chin C."/>
            <person name="Gnerre S."/>
            <person name="Grabherr M."/>
            <person name="Kleber M."/>
            <person name="Mauceli E."/>
            <person name="MacCallum I."/>
        </authorList>
    </citation>
    <scope>NUCLEOTIDE SEQUENCE [LARGE SCALE GENOMIC DNA]</scope>
    <source>
        <strain evidence="16">Tucson 14030-0811.24</strain>
    </source>
</reference>
<evidence type="ECO:0000313" key="16">
    <source>
        <dbReference type="Proteomes" id="UP000007798"/>
    </source>
</evidence>
<keyword evidence="5" id="KW-0479">Metal-binding</keyword>
<dbReference type="PRINTS" id="PR00363">
    <property type="entry name" value="CYTOCHROMEB5"/>
</dbReference>
<dbReference type="GO" id="GO:0020037">
    <property type="term" value="F:heme binding"/>
    <property type="evidence" value="ECO:0007669"/>
    <property type="project" value="TreeGrafter"/>
</dbReference>
<dbReference type="PANTHER" id="PTHR19359:SF150">
    <property type="entry name" value="CYTOCHROME B5"/>
    <property type="match status" value="1"/>
</dbReference>
<dbReference type="AlphaFoldDB" id="A0A0Q9X0E6"/>
<dbReference type="SMR" id="A0A0Q9X0E6"/>
<dbReference type="InterPro" id="IPR036400">
    <property type="entry name" value="Cyt_B5-like_heme/steroid_sf"/>
</dbReference>
<dbReference type="SUPFAM" id="SSF55856">
    <property type="entry name" value="Cytochrome b5-like heme/steroid binding domain"/>
    <property type="match status" value="1"/>
</dbReference>
<sequence>MSKKEISLATVKEHNKPEDLWVIIEDKVYDVTKFQNEHPGGEDSLIEVAGRDGTREFLMAGHSSEAREIMVKYYLGDLAASDRKKKCPVSDPITDQVDATNASNEPAATKQCCILH</sequence>
<protein>
    <recommendedName>
        <fullName evidence="13">Cytochrome b5</fullName>
    </recommendedName>
</protein>
<dbReference type="InterPro" id="IPR001199">
    <property type="entry name" value="Cyt_B5-like_heme/steroid-bd"/>
</dbReference>
<evidence type="ECO:0000256" key="2">
    <source>
        <dbReference type="ARBA" id="ARBA00022448"/>
    </source>
</evidence>
<organism evidence="15 16">
    <name type="scientific">Drosophila willistoni</name>
    <name type="common">Fruit fly</name>
    <dbReference type="NCBI Taxonomy" id="7260"/>
    <lineage>
        <taxon>Eukaryota</taxon>
        <taxon>Metazoa</taxon>
        <taxon>Ecdysozoa</taxon>
        <taxon>Arthropoda</taxon>
        <taxon>Hexapoda</taxon>
        <taxon>Insecta</taxon>
        <taxon>Pterygota</taxon>
        <taxon>Neoptera</taxon>
        <taxon>Endopterygota</taxon>
        <taxon>Diptera</taxon>
        <taxon>Brachycera</taxon>
        <taxon>Muscomorpha</taxon>
        <taxon>Ephydroidea</taxon>
        <taxon>Drosophilidae</taxon>
        <taxon>Drosophila</taxon>
        <taxon>Sophophora</taxon>
    </lineage>
</organism>
<proteinExistence type="inferred from homology"/>
<keyword evidence="16" id="KW-1185">Reference proteome</keyword>
<dbReference type="Pfam" id="PF00173">
    <property type="entry name" value="Cyt-b5"/>
    <property type="match status" value="1"/>
</dbReference>
<evidence type="ECO:0000256" key="6">
    <source>
        <dbReference type="ARBA" id="ARBA00022824"/>
    </source>
</evidence>
<dbReference type="OrthoDB" id="260519at2759"/>
<evidence type="ECO:0000259" key="14">
    <source>
        <dbReference type="PROSITE" id="PS50255"/>
    </source>
</evidence>
<name>A0A0Q9X0E6_DROWI</name>